<evidence type="ECO:0000259" key="1">
    <source>
        <dbReference type="Pfam" id="PF18480"/>
    </source>
</evidence>
<accession>A0ABV3Y5Y3</accession>
<proteinExistence type="predicted"/>
<organism evidence="2 3">
    <name type="scientific">Ferrimicrobium acidiphilum</name>
    <dbReference type="NCBI Taxonomy" id="121039"/>
    <lineage>
        <taxon>Bacteria</taxon>
        <taxon>Bacillati</taxon>
        <taxon>Actinomycetota</taxon>
        <taxon>Acidimicrobiia</taxon>
        <taxon>Acidimicrobiales</taxon>
        <taxon>Acidimicrobiaceae</taxon>
        <taxon>Ferrimicrobium</taxon>
    </lineage>
</organism>
<dbReference type="Pfam" id="PF18480">
    <property type="entry name" value="DUF5615"/>
    <property type="match status" value="1"/>
</dbReference>
<dbReference type="InterPro" id="IPR041049">
    <property type="entry name" value="DUF5615"/>
</dbReference>
<name>A0ABV3Y5Y3_9ACTN</name>
<protein>
    <submittedName>
        <fullName evidence="2">DUF5615 family PIN-like protein</fullName>
    </submittedName>
</protein>
<dbReference type="RefSeq" id="WP_276944777.1">
    <property type="nucleotide sequence ID" value="NZ_DAHZQU010000051.1"/>
</dbReference>
<reference evidence="2 3" key="1">
    <citation type="submission" date="2024-07" db="EMBL/GenBank/DDBJ databases">
        <title>Draft Genome Sequence of Ferrimicrobium acidiphilum Strain YE2023, Isolated from a Pulp of Bioleach Reactor.</title>
        <authorList>
            <person name="Elkina Y.A."/>
            <person name="Bulaeva A.G."/>
            <person name="Beletsky A.V."/>
            <person name="Mardanov A.V."/>
        </authorList>
    </citation>
    <scope>NUCLEOTIDE SEQUENCE [LARGE SCALE GENOMIC DNA]</scope>
    <source>
        <strain evidence="2 3">YE2023</strain>
    </source>
</reference>
<gene>
    <name evidence="2" type="ORF">AB6A68_12780</name>
</gene>
<keyword evidence="3" id="KW-1185">Reference proteome</keyword>
<dbReference type="Proteomes" id="UP001560267">
    <property type="component" value="Unassembled WGS sequence"/>
</dbReference>
<dbReference type="EMBL" id="JBFSHR010000073">
    <property type="protein sequence ID" value="MEX6430700.1"/>
    <property type="molecule type" value="Genomic_DNA"/>
</dbReference>
<feature type="domain" description="DUF5615" evidence="1">
    <location>
        <begin position="1"/>
        <end position="95"/>
    </location>
</feature>
<sequence length="110" mass="12170">MQFVVDAQLPPALARWIASQGYDARHLVDLGMLGAKDQEIWELGRHEGSIIVSKDGDFAALSLSDNQGPSVVWLRLANCRTPELLRILTPLWPLAIARLADGERLVELRG</sequence>
<evidence type="ECO:0000313" key="2">
    <source>
        <dbReference type="EMBL" id="MEX6430700.1"/>
    </source>
</evidence>
<evidence type="ECO:0000313" key="3">
    <source>
        <dbReference type="Proteomes" id="UP001560267"/>
    </source>
</evidence>
<comment type="caution">
    <text evidence="2">The sequence shown here is derived from an EMBL/GenBank/DDBJ whole genome shotgun (WGS) entry which is preliminary data.</text>
</comment>